<dbReference type="Gene3D" id="3.40.30.10">
    <property type="entry name" value="Glutaredoxin"/>
    <property type="match status" value="1"/>
</dbReference>
<accession>A0A933W798</accession>
<comment type="caution">
    <text evidence="1">The sequence shown here is derived from an EMBL/GenBank/DDBJ whole genome shotgun (WGS) entry which is preliminary data.</text>
</comment>
<dbReference type="SUPFAM" id="SSF52833">
    <property type="entry name" value="Thioredoxin-like"/>
    <property type="match status" value="1"/>
</dbReference>
<protein>
    <recommendedName>
        <fullName evidence="3">Thioredoxin domain-containing protein</fullName>
    </recommendedName>
</protein>
<dbReference type="AlphaFoldDB" id="A0A933W798"/>
<gene>
    <name evidence="1" type="ORF">HZA61_01765</name>
</gene>
<dbReference type="InterPro" id="IPR036249">
    <property type="entry name" value="Thioredoxin-like_sf"/>
</dbReference>
<evidence type="ECO:0008006" key="3">
    <source>
        <dbReference type="Google" id="ProtNLM"/>
    </source>
</evidence>
<dbReference type="Proteomes" id="UP000696931">
    <property type="component" value="Unassembled WGS sequence"/>
</dbReference>
<organism evidence="1 2">
    <name type="scientific">Eiseniibacteriota bacterium</name>
    <dbReference type="NCBI Taxonomy" id="2212470"/>
    <lineage>
        <taxon>Bacteria</taxon>
        <taxon>Candidatus Eiseniibacteriota</taxon>
    </lineage>
</organism>
<dbReference type="EMBL" id="JACRIW010000016">
    <property type="protein sequence ID" value="MBI5168192.1"/>
    <property type="molecule type" value="Genomic_DNA"/>
</dbReference>
<evidence type="ECO:0000313" key="1">
    <source>
        <dbReference type="EMBL" id="MBI5168192.1"/>
    </source>
</evidence>
<proteinExistence type="predicted"/>
<reference evidence="1" key="1">
    <citation type="submission" date="2020-07" db="EMBL/GenBank/DDBJ databases">
        <title>Huge and variable diversity of episymbiotic CPR bacteria and DPANN archaea in groundwater ecosystems.</title>
        <authorList>
            <person name="He C.Y."/>
            <person name="Keren R."/>
            <person name="Whittaker M."/>
            <person name="Farag I.F."/>
            <person name="Doudna J."/>
            <person name="Cate J.H.D."/>
            <person name="Banfield J.F."/>
        </authorList>
    </citation>
    <scope>NUCLEOTIDE SEQUENCE</scope>
    <source>
        <strain evidence="1">NC_groundwater_1813_Pr3_B-0.1um_71_17</strain>
    </source>
</reference>
<evidence type="ECO:0000313" key="2">
    <source>
        <dbReference type="Proteomes" id="UP000696931"/>
    </source>
</evidence>
<sequence>MSAPRAILAAVLLVLVFGLSTWLLAPRLLPGLSDDAPEGARALPSLAEAQGWLHSPPLDDAALAGRPVVMLLWSDTDPRALAALPVLEAWRRAWEPHGVRVLAVHEPEFAFAADSTVPGAITRAACPTVPVALDPAGRIALALGGMTEGARLLVADEKGAIVVDTVGTLAPAEEALAAWFERAHPGEAPPPRLAPALPAGVRSVPLGAGRVAEGPLAGLATGVEQVFVAPLRHEEQGVAWTPYPVGGWRLEREGLVASRAGAANFVSIRYSAGRAGVVLSPPAGASARVWILRNDQWPRAQDRDADVVTDGRGAACIEVRESRLYWFDRGDGERVVKLSPDAAGVTFHAFVFTDARSSGR</sequence>
<name>A0A933W798_UNCEI</name>